<comment type="caution">
    <text evidence="7">The sequence shown here is derived from an EMBL/GenBank/DDBJ whole genome shotgun (WGS) entry which is preliminary data.</text>
</comment>
<feature type="transmembrane region" description="Helical" evidence="5">
    <location>
        <begin position="170"/>
        <end position="190"/>
    </location>
</feature>
<dbReference type="EMBL" id="JZEE01000327">
    <property type="protein sequence ID" value="KJK65929.1"/>
    <property type="molecule type" value="Genomic_DNA"/>
</dbReference>
<gene>
    <name evidence="7" type="ORF">P875_00021973</name>
</gene>
<evidence type="ECO:0000256" key="3">
    <source>
        <dbReference type="ARBA" id="ARBA00022989"/>
    </source>
</evidence>
<feature type="transmembrane region" description="Helical" evidence="5">
    <location>
        <begin position="59"/>
        <end position="79"/>
    </location>
</feature>
<evidence type="ECO:0000256" key="1">
    <source>
        <dbReference type="ARBA" id="ARBA00004370"/>
    </source>
</evidence>
<dbReference type="InterPro" id="IPR006694">
    <property type="entry name" value="Fatty_acid_hydroxylase"/>
</dbReference>
<evidence type="ECO:0000256" key="2">
    <source>
        <dbReference type="ARBA" id="ARBA00022692"/>
    </source>
</evidence>
<protein>
    <submittedName>
        <fullName evidence="7">ERG3 like protein</fullName>
    </submittedName>
</protein>
<accession>A0A0F0IDS6</accession>
<dbReference type="GO" id="GO:0005506">
    <property type="term" value="F:iron ion binding"/>
    <property type="evidence" value="ECO:0007669"/>
    <property type="project" value="InterPro"/>
</dbReference>
<keyword evidence="4 5" id="KW-0472">Membrane</keyword>
<evidence type="ECO:0000259" key="6">
    <source>
        <dbReference type="Pfam" id="PF04116"/>
    </source>
</evidence>
<dbReference type="GO" id="GO:0016491">
    <property type="term" value="F:oxidoreductase activity"/>
    <property type="evidence" value="ECO:0007669"/>
    <property type="project" value="InterPro"/>
</dbReference>
<keyword evidence="2 5" id="KW-0812">Transmembrane</keyword>
<sequence length="348" mass="40710">MATKPNPKDSMKSTWRTANRDEWNINHWAIELLNVHPTELNKDIPIHQKDEKVPYITQWSLNIWVLFYGALPLLMHQVYATFTGHNLGPIAVFNFYFMAFNVVIIFEVHILRRLGHIYGFLDGDKHDRDGVPDAGIGKVVTSLYKTTGSRIALAVYLTYNINQLPSQLNWTMLPLQIGLYGIVLDFWFYWYHRLMHDVSFLWKFHRTHHLTKHPNPLLAAYADHEQEFFDMVGVPMATYFSLKLMGLPLGFYEWWLCHQYIAFTEVLGHSGLRLHSTGASTMAWLLELLGADIVIEDHDLHHRKGWRKSHNYGKQTRLWDRIFGTCHDRIEGTKDNIDYVNSVNMPLF</sequence>
<proteinExistence type="predicted"/>
<feature type="transmembrane region" description="Helical" evidence="5">
    <location>
        <begin position="91"/>
        <end position="111"/>
    </location>
</feature>
<feature type="domain" description="Fatty acid hydroxylase" evidence="6">
    <location>
        <begin position="179"/>
        <end position="325"/>
    </location>
</feature>
<evidence type="ECO:0000256" key="5">
    <source>
        <dbReference type="SAM" id="Phobius"/>
    </source>
</evidence>
<dbReference type="InterPro" id="IPR050307">
    <property type="entry name" value="Sterol_Desaturase_Related"/>
</dbReference>
<dbReference type="Proteomes" id="UP000033540">
    <property type="component" value="Unassembled WGS sequence"/>
</dbReference>
<dbReference type="GO" id="GO:0008610">
    <property type="term" value="P:lipid biosynthetic process"/>
    <property type="evidence" value="ECO:0007669"/>
    <property type="project" value="InterPro"/>
</dbReference>
<comment type="subcellular location">
    <subcellularLocation>
        <location evidence="1">Membrane</location>
    </subcellularLocation>
</comment>
<dbReference type="GO" id="GO:0016020">
    <property type="term" value="C:membrane"/>
    <property type="evidence" value="ECO:0007669"/>
    <property type="project" value="UniProtKB-SubCell"/>
</dbReference>
<dbReference type="OrthoDB" id="6354873at2759"/>
<name>A0A0F0IDS6_ASPPU</name>
<organism evidence="7 8">
    <name type="scientific">Aspergillus parasiticus (strain ATCC 56775 / NRRL 5862 / SRRC 143 / SU-1)</name>
    <dbReference type="NCBI Taxonomy" id="1403190"/>
    <lineage>
        <taxon>Eukaryota</taxon>
        <taxon>Fungi</taxon>
        <taxon>Dikarya</taxon>
        <taxon>Ascomycota</taxon>
        <taxon>Pezizomycotina</taxon>
        <taxon>Eurotiomycetes</taxon>
        <taxon>Eurotiomycetidae</taxon>
        <taxon>Eurotiales</taxon>
        <taxon>Aspergillaceae</taxon>
        <taxon>Aspergillus</taxon>
        <taxon>Aspergillus subgen. Circumdati</taxon>
    </lineage>
</organism>
<evidence type="ECO:0000313" key="8">
    <source>
        <dbReference type="Proteomes" id="UP000033540"/>
    </source>
</evidence>
<keyword evidence="3 5" id="KW-1133">Transmembrane helix</keyword>
<dbReference type="Pfam" id="PF04116">
    <property type="entry name" value="FA_hydroxylase"/>
    <property type="match status" value="1"/>
</dbReference>
<dbReference type="PANTHER" id="PTHR11863">
    <property type="entry name" value="STEROL DESATURASE"/>
    <property type="match status" value="1"/>
</dbReference>
<evidence type="ECO:0000256" key="4">
    <source>
        <dbReference type="ARBA" id="ARBA00023136"/>
    </source>
</evidence>
<dbReference type="AlphaFoldDB" id="A0A0F0IDS6"/>
<evidence type="ECO:0000313" key="7">
    <source>
        <dbReference type="EMBL" id="KJK65929.1"/>
    </source>
</evidence>
<reference evidence="7 8" key="1">
    <citation type="submission" date="2015-02" db="EMBL/GenBank/DDBJ databases">
        <title>Draft genome sequence of Aspergillus parasiticus SU-1.</title>
        <authorList>
            <person name="Yu J."/>
            <person name="Fedorova N."/>
            <person name="Yin Y."/>
            <person name="Losada L."/>
            <person name="Zafar N."/>
            <person name="Taujale R."/>
            <person name="Ehrlich K.C."/>
            <person name="Bhatnagar D."/>
            <person name="Cleveland T.E."/>
            <person name="Bennett J.W."/>
            <person name="Nierman W.C."/>
        </authorList>
    </citation>
    <scope>NUCLEOTIDE SEQUENCE [LARGE SCALE GENOMIC DNA]</scope>
    <source>
        <strain evidence="8">ATCC 56775 / NRRL 5862 / SRRC 143 / SU-1</strain>
    </source>
</reference>
<dbReference type="STRING" id="1403190.A0A0F0IDS6"/>